<dbReference type="GO" id="GO:0003735">
    <property type="term" value="F:structural constituent of ribosome"/>
    <property type="evidence" value="ECO:0007669"/>
    <property type="project" value="InterPro"/>
</dbReference>
<dbReference type="InterPro" id="IPR010793">
    <property type="entry name" value="Ribosomal_mL37/mL65"/>
</dbReference>
<evidence type="ECO:0000313" key="9">
    <source>
        <dbReference type="EMBL" id="PIK51062.1"/>
    </source>
</evidence>
<dbReference type="GO" id="GO:1990904">
    <property type="term" value="C:ribonucleoprotein complex"/>
    <property type="evidence" value="ECO:0007669"/>
    <property type="project" value="UniProtKB-KW"/>
</dbReference>
<dbReference type="GO" id="GO:0005840">
    <property type="term" value="C:ribosome"/>
    <property type="evidence" value="ECO:0007669"/>
    <property type="project" value="UniProtKB-KW"/>
</dbReference>
<keyword evidence="3 9" id="KW-0689">Ribosomal protein</keyword>
<evidence type="ECO:0000256" key="3">
    <source>
        <dbReference type="ARBA" id="ARBA00022980"/>
    </source>
</evidence>
<evidence type="ECO:0000256" key="2">
    <source>
        <dbReference type="ARBA" id="ARBA00022946"/>
    </source>
</evidence>
<dbReference type="GO" id="GO:0006412">
    <property type="term" value="P:translation"/>
    <property type="evidence" value="ECO:0007669"/>
    <property type="project" value="InterPro"/>
</dbReference>
<dbReference type="EMBL" id="MRZV01000392">
    <property type="protein sequence ID" value="PIK51062.1"/>
    <property type="molecule type" value="Genomic_DNA"/>
</dbReference>
<proteinExistence type="inferred from homology"/>
<keyword evidence="4" id="KW-0496">Mitochondrion</keyword>
<comment type="subcellular location">
    <subcellularLocation>
        <location evidence="1">Mitochondrion</location>
    </subcellularLocation>
</comment>
<organism evidence="9 10">
    <name type="scientific">Stichopus japonicus</name>
    <name type="common">Sea cucumber</name>
    <dbReference type="NCBI Taxonomy" id="307972"/>
    <lineage>
        <taxon>Eukaryota</taxon>
        <taxon>Metazoa</taxon>
        <taxon>Echinodermata</taxon>
        <taxon>Eleutherozoa</taxon>
        <taxon>Echinozoa</taxon>
        <taxon>Holothuroidea</taxon>
        <taxon>Aspidochirotacea</taxon>
        <taxon>Aspidochirotida</taxon>
        <taxon>Stichopodidae</taxon>
        <taxon>Apostichopus</taxon>
    </lineage>
</organism>
<evidence type="ECO:0000256" key="8">
    <source>
        <dbReference type="ARBA" id="ARBA00041617"/>
    </source>
</evidence>
<comment type="similarity">
    <text evidence="6">Belongs to the mitochondrion-specific ribosomal protein mL37 family.</text>
</comment>
<dbReference type="STRING" id="307972.A0A2G8KSV6"/>
<evidence type="ECO:0000256" key="4">
    <source>
        <dbReference type="ARBA" id="ARBA00023128"/>
    </source>
</evidence>
<dbReference type="PANTHER" id="PTHR15889">
    <property type="entry name" value="MITOCHONDRIAL RIBOSOMAL PROTEIN L37"/>
    <property type="match status" value="1"/>
</dbReference>
<dbReference type="Proteomes" id="UP000230750">
    <property type="component" value="Unassembled WGS sequence"/>
</dbReference>
<evidence type="ECO:0000256" key="6">
    <source>
        <dbReference type="ARBA" id="ARBA00037985"/>
    </source>
</evidence>
<evidence type="ECO:0000256" key="5">
    <source>
        <dbReference type="ARBA" id="ARBA00023274"/>
    </source>
</evidence>
<sequence length="458" mass="52967">MPQVHYVLFTRQMRFFTMENNLPWLCNLSKAAFLPSKASVALFSLPVSSWLPSRENGQIRRDSLEERKSLSRRVYEKLGFHPPYLDRSVKFEDIYNKEKRKTVPEDHPLYQERPAYSFSAKCRLQEGLNQTLWLTKSVLMKDKMPKSVSETVSNLSIPNMEQRVTEAVRHCRQFDTEEGIIKRERYIYTQIQYLQRLSQLLGPELSLNQSITENHYVESSWDREGDHIQVVGAPKGSLVSSRHPLSAAASTEEVEATRGVEIPTFEPLAPTLDLQETHIYQLTIISQDHSRTVLLIEFTSTIRYFEPHPFPHAHTRVISSYMRWPIKHSVSKAVMYTFADGFSRAKQIYGKDYNSTLKAPVVTQGIDTDGVNFGFVTVQINTLDMDSKDGVRNMIWVDGENPLYEDMYPQDIKIIKKKGMKKNKRQVVELIKKRDPNLGCQNLDVSVFQKFLAFMSNK</sequence>
<name>A0A2G8KSV6_STIJA</name>
<gene>
    <name evidence="9" type="ORF">BSL78_12055</name>
</gene>
<reference evidence="9 10" key="1">
    <citation type="journal article" date="2017" name="PLoS Biol.">
        <title>The sea cucumber genome provides insights into morphological evolution and visceral regeneration.</title>
        <authorList>
            <person name="Zhang X."/>
            <person name="Sun L."/>
            <person name="Yuan J."/>
            <person name="Sun Y."/>
            <person name="Gao Y."/>
            <person name="Zhang L."/>
            <person name="Li S."/>
            <person name="Dai H."/>
            <person name="Hamel J.F."/>
            <person name="Liu C."/>
            <person name="Yu Y."/>
            <person name="Liu S."/>
            <person name="Lin W."/>
            <person name="Guo K."/>
            <person name="Jin S."/>
            <person name="Xu P."/>
            <person name="Storey K.B."/>
            <person name="Huan P."/>
            <person name="Zhang T."/>
            <person name="Zhou Y."/>
            <person name="Zhang J."/>
            <person name="Lin C."/>
            <person name="Li X."/>
            <person name="Xing L."/>
            <person name="Huo D."/>
            <person name="Sun M."/>
            <person name="Wang L."/>
            <person name="Mercier A."/>
            <person name="Li F."/>
            <person name="Yang H."/>
            <person name="Xiang J."/>
        </authorList>
    </citation>
    <scope>NUCLEOTIDE SEQUENCE [LARGE SCALE GENOMIC DNA]</scope>
    <source>
        <strain evidence="9">Shaxun</strain>
        <tissue evidence="9">Muscle</tissue>
    </source>
</reference>
<dbReference type="InterPro" id="IPR052482">
    <property type="entry name" value="mtLSU_mL37"/>
</dbReference>
<evidence type="ECO:0000256" key="1">
    <source>
        <dbReference type="ARBA" id="ARBA00004173"/>
    </source>
</evidence>
<dbReference type="Pfam" id="PF07147">
    <property type="entry name" value="PDCD9"/>
    <property type="match status" value="1"/>
</dbReference>
<protein>
    <recommendedName>
        <fullName evidence="7">Large ribosomal subunit protein mL37</fullName>
    </recommendedName>
    <alternativeName>
        <fullName evidence="8">39S ribosomal protein L37, mitochondrial</fullName>
    </alternativeName>
</protein>
<keyword evidence="2" id="KW-0809">Transit peptide</keyword>
<keyword evidence="10" id="KW-1185">Reference proteome</keyword>
<dbReference type="GO" id="GO:0005739">
    <property type="term" value="C:mitochondrion"/>
    <property type="evidence" value="ECO:0007669"/>
    <property type="project" value="UniProtKB-SubCell"/>
</dbReference>
<evidence type="ECO:0000256" key="7">
    <source>
        <dbReference type="ARBA" id="ARBA00039442"/>
    </source>
</evidence>
<keyword evidence="5" id="KW-0687">Ribonucleoprotein</keyword>
<dbReference type="PANTHER" id="PTHR15889:SF2">
    <property type="entry name" value="LARGE RIBOSOMAL SUBUNIT PROTEIN ML37"/>
    <property type="match status" value="1"/>
</dbReference>
<dbReference type="AlphaFoldDB" id="A0A2G8KSV6"/>
<evidence type="ECO:0000313" key="10">
    <source>
        <dbReference type="Proteomes" id="UP000230750"/>
    </source>
</evidence>
<comment type="caution">
    <text evidence="9">The sequence shown here is derived from an EMBL/GenBank/DDBJ whole genome shotgun (WGS) entry which is preliminary data.</text>
</comment>
<accession>A0A2G8KSV6</accession>
<dbReference type="OrthoDB" id="5835618at2759"/>